<keyword evidence="3" id="KW-1185">Reference proteome</keyword>
<dbReference type="EMBL" id="ML119659">
    <property type="protein sequence ID" value="RPA84399.1"/>
    <property type="molecule type" value="Genomic_DNA"/>
</dbReference>
<name>A0A3N4IF33_ASCIM</name>
<accession>A0A3N4IF33</accession>
<feature type="region of interest" description="Disordered" evidence="1">
    <location>
        <begin position="1"/>
        <end position="24"/>
    </location>
</feature>
<dbReference type="AlphaFoldDB" id="A0A3N4IF33"/>
<feature type="compositionally biased region" description="Pro residues" evidence="1">
    <location>
        <begin position="7"/>
        <end position="17"/>
    </location>
</feature>
<gene>
    <name evidence="2" type="ORF">BJ508DRAFT_37963</name>
</gene>
<evidence type="ECO:0000313" key="2">
    <source>
        <dbReference type="EMBL" id="RPA84399.1"/>
    </source>
</evidence>
<evidence type="ECO:0000256" key="1">
    <source>
        <dbReference type="SAM" id="MobiDB-lite"/>
    </source>
</evidence>
<reference evidence="2 3" key="1">
    <citation type="journal article" date="2018" name="Nat. Ecol. Evol.">
        <title>Pezizomycetes genomes reveal the molecular basis of ectomycorrhizal truffle lifestyle.</title>
        <authorList>
            <person name="Murat C."/>
            <person name="Payen T."/>
            <person name="Noel B."/>
            <person name="Kuo A."/>
            <person name="Morin E."/>
            <person name="Chen J."/>
            <person name="Kohler A."/>
            <person name="Krizsan K."/>
            <person name="Balestrini R."/>
            <person name="Da Silva C."/>
            <person name="Montanini B."/>
            <person name="Hainaut M."/>
            <person name="Levati E."/>
            <person name="Barry K.W."/>
            <person name="Belfiori B."/>
            <person name="Cichocki N."/>
            <person name="Clum A."/>
            <person name="Dockter R.B."/>
            <person name="Fauchery L."/>
            <person name="Guy J."/>
            <person name="Iotti M."/>
            <person name="Le Tacon F."/>
            <person name="Lindquist E.A."/>
            <person name="Lipzen A."/>
            <person name="Malagnac F."/>
            <person name="Mello A."/>
            <person name="Molinier V."/>
            <person name="Miyauchi S."/>
            <person name="Poulain J."/>
            <person name="Riccioni C."/>
            <person name="Rubini A."/>
            <person name="Sitrit Y."/>
            <person name="Splivallo R."/>
            <person name="Traeger S."/>
            <person name="Wang M."/>
            <person name="Zifcakova L."/>
            <person name="Wipf D."/>
            <person name="Zambonelli A."/>
            <person name="Paolocci F."/>
            <person name="Nowrousian M."/>
            <person name="Ottonello S."/>
            <person name="Baldrian P."/>
            <person name="Spatafora J.W."/>
            <person name="Henrissat B."/>
            <person name="Nagy L.G."/>
            <person name="Aury J.M."/>
            <person name="Wincker P."/>
            <person name="Grigoriev I.V."/>
            <person name="Bonfante P."/>
            <person name="Martin F.M."/>
        </authorList>
    </citation>
    <scope>NUCLEOTIDE SEQUENCE [LARGE SCALE GENOMIC DNA]</scope>
    <source>
        <strain evidence="2 3">RN42</strain>
    </source>
</reference>
<organism evidence="2 3">
    <name type="scientific">Ascobolus immersus RN42</name>
    <dbReference type="NCBI Taxonomy" id="1160509"/>
    <lineage>
        <taxon>Eukaryota</taxon>
        <taxon>Fungi</taxon>
        <taxon>Dikarya</taxon>
        <taxon>Ascomycota</taxon>
        <taxon>Pezizomycotina</taxon>
        <taxon>Pezizomycetes</taxon>
        <taxon>Pezizales</taxon>
        <taxon>Ascobolaceae</taxon>
        <taxon>Ascobolus</taxon>
    </lineage>
</organism>
<protein>
    <submittedName>
        <fullName evidence="2">Uncharacterized protein</fullName>
    </submittedName>
</protein>
<sequence length="104" mass="11709">MARPDQTPQPPPQPMPPRQTGNPIDMLTAMHNLVFKQISDVFVAPHRKQPRAAMNYQVKCSIPAALDRFHLALDVLEIEIVSTPFVYLDHSRQTTNIANNTPPL</sequence>
<proteinExistence type="predicted"/>
<dbReference type="OrthoDB" id="5409998at2759"/>
<dbReference type="Proteomes" id="UP000275078">
    <property type="component" value="Unassembled WGS sequence"/>
</dbReference>
<evidence type="ECO:0000313" key="3">
    <source>
        <dbReference type="Proteomes" id="UP000275078"/>
    </source>
</evidence>